<dbReference type="Proteomes" id="UP001165079">
    <property type="component" value="Unassembled WGS sequence"/>
</dbReference>
<proteinExistence type="predicted"/>
<keyword evidence="2" id="KW-1185">Reference proteome</keyword>
<organism evidence="1 2">
    <name type="scientific">Actinorhabdospora filicis</name>
    <dbReference type="NCBI Taxonomy" id="1785913"/>
    <lineage>
        <taxon>Bacteria</taxon>
        <taxon>Bacillati</taxon>
        <taxon>Actinomycetota</taxon>
        <taxon>Actinomycetes</taxon>
        <taxon>Micromonosporales</taxon>
        <taxon>Micromonosporaceae</taxon>
        <taxon>Actinorhabdospora</taxon>
    </lineage>
</organism>
<sequence>MTLPGAPGPTITAISEALTDDARAAFLDRLLGAMPAERLAAILRRHGFTVSASTIRTYRRSVRRAGGDALE</sequence>
<dbReference type="EMBL" id="BSTX01000005">
    <property type="protein sequence ID" value="GLZ81433.1"/>
    <property type="molecule type" value="Genomic_DNA"/>
</dbReference>
<protein>
    <submittedName>
        <fullName evidence="1">Uncharacterized protein</fullName>
    </submittedName>
</protein>
<accession>A0A9W6SSU5</accession>
<evidence type="ECO:0000313" key="1">
    <source>
        <dbReference type="EMBL" id="GLZ81433.1"/>
    </source>
</evidence>
<evidence type="ECO:0000313" key="2">
    <source>
        <dbReference type="Proteomes" id="UP001165079"/>
    </source>
</evidence>
<reference evidence="1" key="1">
    <citation type="submission" date="2023-03" db="EMBL/GenBank/DDBJ databases">
        <title>Actinorhabdospora filicis NBRC 111898.</title>
        <authorList>
            <person name="Ichikawa N."/>
            <person name="Sato H."/>
            <person name="Tonouchi N."/>
        </authorList>
    </citation>
    <scope>NUCLEOTIDE SEQUENCE</scope>
    <source>
        <strain evidence="1">NBRC 111898</strain>
    </source>
</reference>
<dbReference type="AlphaFoldDB" id="A0A9W6SSU5"/>
<comment type="caution">
    <text evidence="1">The sequence shown here is derived from an EMBL/GenBank/DDBJ whole genome shotgun (WGS) entry which is preliminary data.</text>
</comment>
<name>A0A9W6SSU5_9ACTN</name>
<gene>
    <name evidence="1" type="ORF">Afil01_62400</name>
</gene>